<proteinExistence type="inferred from homology"/>
<dbReference type="GO" id="GO:0003723">
    <property type="term" value="F:RNA binding"/>
    <property type="evidence" value="ECO:0007669"/>
    <property type="project" value="InterPro"/>
</dbReference>
<dbReference type="PIRSF" id="PIRSF002155">
    <property type="entry name" value="Ribosomal_L1"/>
    <property type="match status" value="1"/>
</dbReference>
<dbReference type="InterPro" id="IPR016095">
    <property type="entry name" value="Ribosomal_uL1_3-a/b-sand"/>
</dbReference>
<geneLocation type="mitochondrion" evidence="4"/>
<dbReference type="GO" id="GO:0003735">
    <property type="term" value="F:structural constituent of ribosome"/>
    <property type="evidence" value="ECO:0007669"/>
    <property type="project" value="InterPro"/>
</dbReference>
<dbReference type="GO" id="GO:0015934">
    <property type="term" value="C:large ribosomal subunit"/>
    <property type="evidence" value="ECO:0007669"/>
    <property type="project" value="InterPro"/>
</dbReference>
<dbReference type="Gene3D" id="3.30.190.20">
    <property type="match status" value="1"/>
</dbReference>
<dbReference type="GO" id="GO:0006412">
    <property type="term" value="P:translation"/>
    <property type="evidence" value="ECO:0007669"/>
    <property type="project" value="InterPro"/>
</dbReference>
<dbReference type="AlphaFoldDB" id="M4QA28"/>
<dbReference type="PANTHER" id="PTHR36427">
    <property type="entry name" value="54S RIBOSOMAL PROTEIN L1, MITOCHONDRIAL"/>
    <property type="match status" value="1"/>
</dbReference>
<dbReference type="SUPFAM" id="SSF56808">
    <property type="entry name" value="Ribosomal protein L1"/>
    <property type="match status" value="1"/>
</dbReference>
<reference evidence="4" key="1">
    <citation type="journal article" date="2013" name="Genome Biol. Evol.">
        <title>Strikingly bacteria-like and gene-rich mitochondrial genomes throughout jakobid protists.</title>
        <authorList>
            <person name="Burger G."/>
            <person name="Gray M.W."/>
            <person name="Forget L."/>
            <person name="Lang B.F."/>
        </authorList>
    </citation>
    <scope>NUCLEOTIDE SEQUENCE</scope>
    <source>
        <strain evidence="4">ATCC 50633</strain>
    </source>
</reference>
<dbReference type="Gene3D" id="3.40.50.790">
    <property type="match status" value="1"/>
</dbReference>
<keyword evidence="3" id="KW-0687">Ribonucleoprotein</keyword>
<protein>
    <submittedName>
        <fullName evidence="4">Ribosomal protein L1</fullName>
    </submittedName>
</protein>
<dbReference type="CDD" id="cd00403">
    <property type="entry name" value="Ribosomal_L1"/>
    <property type="match status" value="1"/>
</dbReference>
<dbReference type="PANTHER" id="PTHR36427:SF3">
    <property type="entry name" value="LARGE RIBOSOMAL SUBUNIT PROTEIN UL1M"/>
    <property type="match status" value="1"/>
</dbReference>
<name>M4QA28_RECAM</name>
<evidence type="ECO:0000256" key="1">
    <source>
        <dbReference type="ARBA" id="ARBA00010531"/>
    </source>
</evidence>
<dbReference type="InterPro" id="IPR002143">
    <property type="entry name" value="Ribosomal_uL1"/>
</dbReference>
<organism evidence="4">
    <name type="scientific">Reclinomonas americana ATCC 50633</name>
    <dbReference type="NCBI Taxonomy" id="1295593"/>
    <lineage>
        <taxon>Eukaryota</taxon>
        <taxon>Discoba</taxon>
        <taxon>Jakobida</taxon>
        <taxon>Histionina</taxon>
        <taxon>Histionidae</taxon>
        <taxon>Reclinomonas</taxon>
    </lineage>
</organism>
<accession>M4QA28</accession>
<comment type="similarity">
    <text evidence="1">Belongs to the universal ribosomal protein uL1 family.</text>
</comment>
<keyword evidence="4" id="KW-0496">Mitochondrion</keyword>
<evidence type="ECO:0000256" key="2">
    <source>
        <dbReference type="ARBA" id="ARBA00022980"/>
    </source>
</evidence>
<dbReference type="EMBL" id="KC353356">
    <property type="protein sequence ID" value="AGH24257.1"/>
    <property type="molecule type" value="Genomic_DNA"/>
</dbReference>
<gene>
    <name evidence="4" type="primary">rpl1</name>
</gene>
<keyword evidence="2 4" id="KW-0689">Ribosomal protein</keyword>
<evidence type="ECO:0000313" key="4">
    <source>
        <dbReference type="EMBL" id="AGH24257.1"/>
    </source>
</evidence>
<sequence length="227" mass="25910">MFFQDSYRIEDTIKLLKCFHLNSSLVDSKITIGFVFSKSKSASKKKMKTEQSYLTELGKESYFFPNFFGKSPTIVLFTTKMIDKSSMIDYVGSEDLIKKIEEGSLNPNYLVVLKEEANLLTKYSRILGPKGLMPSPKQGTIIDNQNNILNIIETLKKGSLKIKVNKYNMIQMSIGNINMKSIELVENVQSLLGYIKNRLPVSYRKTNLKKIYITATHGPSYILNHLK</sequence>
<dbReference type="InterPro" id="IPR028364">
    <property type="entry name" value="Ribosomal_uL1/biogenesis"/>
</dbReference>
<dbReference type="Pfam" id="PF00687">
    <property type="entry name" value="Ribosomal_L1"/>
    <property type="match status" value="1"/>
</dbReference>
<dbReference type="InterPro" id="IPR023674">
    <property type="entry name" value="Ribosomal_uL1-like"/>
</dbReference>
<evidence type="ECO:0000256" key="3">
    <source>
        <dbReference type="ARBA" id="ARBA00023274"/>
    </source>
</evidence>